<dbReference type="EMBL" id="AFMF02000031">
    <property type="protein sequence ID" value="EMM95513.1"/>
    <property type="molecule type" value="Genomic_DNA"/>
</dbReference>
<sequence>MAINIGIVIGLMPVTGIPLSFMSYGGSHLVMSMTAVGIILSIKSRKHAN</sequence>
<dbReference type="AlphaFoldDB" id="M6HDY2"/>
<dbReference type="InterPro" id="IPR001182">
    <property type="entry name" value="FtsW/RodA"/>
</dbReference>
<dbReference type="PANTHER" id="PTHR30474:SF1">
    <property type="entry name" value="PEPTIDOGLYCAN GLYCOSYLTRANSFERASE MRDB"/>
    <property type="match status" value="1"/>
</dbReference>
<evidence type="ECO:0000256" key="5">
    <source>
        <dbReference type="ARBA" id="ARBA00023136"/>
    </source>
</evidence>
<dbReference type="PANTHER" id="PTHR30474">
    <property type="entry name" value="CELL CYCLE PROTEIN"/>
    <property type="match status" value="1"/>
</dbReference>
<protein>
    <submittedName>
        <fullName evidence="7">Cell cycle protein, FtsW/RodA/SpoVE domain protein</fullName>
    </submittedName>
</protein>
<evidence type="ECO:0000256" key="1">
    <source>
        <dbReference type="ARBA" id="ARBA00004141"/>
    </source>
</evidence>
<comment type="subcellular location">
    <subcellularLocation>
        <location evidence="1">Membrane</location>
        <topology evidence="1">Multi-pass membrane protein</topology>
    </subcellularLocation>
</comment>
<keyword evidence="2 6" id="KW-0812">Transmembrane</keyword>
<gene>
    <name evidence="7" type="ORF">LEP1GSC158_1031</name>
</gene>
<feature type="transmembrane region" description="Helical" evidence="6">
    <location>
        <begin position="21"/>
        <end position="42"/>
    </location>
</feature>
<evidence type="ECO:0000256" key="2">
    <source>
        <dbReference type="ARBA" id="ARBA00022692"/>
    </source>
</evidence>
<evidence type="ECO:0000256" key="4">
    <source>
        <dbReference type="ARBA" id="ARBA00022989"/>
    </source>
</evidence>
<evidence type="ECO:0000313" key="7">
    <source>
        <dbReference type="EMBL" id="EMM95513.1"/>
    </source>
</evidence>
<organism evidence="7 8">
    <name type="scientific">Leptospira interrogans serovar Zanoni str. LT2156</name>
    <dbReference type="NCBI Taxonomy" id="1001601"/>
    <lineage>
        <taxon>Bacteria</taxon>
        <taxon>Pseudomonadati</taxon>
        <taxon>Spirochaetota</taxon>
        <taxon>Spirochaetia</taxon>
        <taxon>Leptospirales</taxon>
        <taxon>Leptospiraceae</taxon>
        <taxon>Leptospira</taxon>
    </lineage>
</organism>
<reference evidence="7 8" key="1">
    <citation type="submission" date="2013-01" db="EMBL/GenBank/DDBJ databases">
        <authorList>
            <person name="Harkins D.M."/>
            <person name="Durkin A.S."/>
            <person name="Brinkac L.M."/>
            <person name="Haft D.H."/>
            <person name="Selengut J.D."/>
            <person name="Sanka R."/>
            <person name="DePew J."/>
            <person name="Purushe J."/>
            <person name="Tulsiani S.M."/>
            <person name="Graham G.C."/>
            <person name="Burns M.-A."/>
            <person name="Dohnt M.F."/>
            <person name="Smythe L.D."/>
            <person name="McKay D.B."/>
            <person name="Craig S.B."/>
            <person name="Vinetz J.M."/>
            <person name="Sutton G.G."/>
            <person name="Nierman W.C."/>
            <person name="Fouts D.E."/>
        </authorList>
    </citation>
    <scope>NUCLEOTIDE SEQUENCE [LARGE SCALE GENOMIC DNA]</scope>
    <source>
        <strain evidence="7 8">LT2156</strain>
    </source>
</reference>
<dbReference type="GO" id="GO:0015648">
    <property type="term" value="F:lipid-linked peptidoglycan transporter activity"/>
    <property type="evidence" value="ECO:0007669"/>
    <property type="project" value="TreeGrafter"/>
</dbReference>
<keyword evidence="4 6" id="KW-1133">Transmembrane helix</keyword>
<dbReference type="GO" id="GO:0051301">
    <property type="term" value="P:cell division"/>
    <property type="evidence" value="ECO:0007669"/>
    <property type="project" value="InterPro"/>
</dbReference>
<dbReference type="GO" id="GO:0032153">
    <property type="term" value="C:cell division site"/>
    <property type="evidence" value="ECO:0007669"/>
    <property type="project" value="TreeGrafter"/>
</dbReference>
<dbReference type="GO" id="GO:0005886">
    <property type="term" value="C:plasma membrane"/>
    <property type="evidence" value="ECO:0007669"/>
    <property type="project" value="TreeGrafter"/>
</dbReference>
<evidence type="ECO:0000256" key="3">
    <source>
        <dbReference type="ARBA" id="ARBA00022960"/>
    </source>
</evidence>
<accession>M6HDY2</accession>
<name>M6HDY2_LEPIR</name>
<proteinExistence type="predicted"/>
<comment type="caution">
    <text evidence="7">The sequence shown here is derived from an EMBL/GenBank/DDBJ whole genome shotgun (WGS) entry which is preliminary data.</text>
</comment>
<dbReference type="GO" id="GO:0008360">
    <property type="term" value="P:regulation of cell shape"/>
    <property type="evidence" value="ECO:0007669"/>
    <property type="project" value="UniProtKB-KW"/>
</dbReference>
<evidence type="ECO:0000256" key="6">
    <source>
        <dbReference type="SAM" id="Phobius"/>
    </source>
</evidence>
<evidence type="ECO:0000313" key="8">
    <source>
        <dbReference type="Proteomes" id="UP000012089"/>
    </source>
</evidence>
<dbReference type="Pfam" id="PF01098">
    <property type="entry name" value="FTSW_RODA_SPOVE"/>
    <property type="match status" value="1"/>
</dbReference>
<dbReference type="Proteomes" id="UP000012089">
    <property type="component" value="Unassembled WGS sequence"/>
</dbReference>
<keyword evidence="5 6" id="KW-0472">Membrane</keyword>
<keyword evidence="3" id="KW-0133">Cell shape</keyword>